<dbReference type="Proteomes" id="UP000623067">
    <property type="component" value="Unassembled WGS sequence"/>
</dbReference>
<sequence>MTNSAHLPTIHVRLGSADNTDVYATRNLALVQVLANSLDWDSCCLAAIGRLIAQGSPSESHDLKALAMWR</sequence>
<keyword evidence="2" id="KW-1185">Reference proteome</keyword>
<reference evidence="1" key="2">
    <citation type="submission" date="2020-09" db="EMBL/GenBank/DDBJ databases">
        <authorList>
            <person name="Sun Q."/>
            <person name="Zhou Y."/>
        </authorList>
    </citation>
    <scope>NUCLEOTIDE SEQUENCE</scope>
    <source>
        <strain evidence="1">CGMCC 1.15330</strain>
    </source>
</reference>
<proteinExistence type="predicted"/>
<gene>
    <name evidence="1" type="ORF">GCM10011380_29670</name>
</gene>
<comment type="caution">
    <text evidence="1">The sequence shown here is derived from an EMBL/GenBank/DDBJ whole genome shotgun (WGS) entry which is preliminary data.</text>
</comment>
<dbReference type="EMBL" id="BMIH01000004">
    <property type="protein sequence ID" value="GGB38343.1"/>
    <property type="molecule type" value="Genomic_DNA"/>
</dbReference>
<evidence type="ECO:0000313" key="2">
    <source>
        <dbReference type="Proteomes" id="UP000623067"/>
    </source>
</evidence>
<name>A0A916TBL3_9SPHN</name>
<reference evidence="1" key="1">
    <citation type="journal article" date="2014" name="Int. J. Syst. Evol. Microbiol.">
        <title>Complete genome sequence of Corynebacterium casei LMG S-19264T (=DSM 44701T), isolated from a smear-ripened cheese.</title>
        <authorList>
            <consortium name="US DOE Joint Genome Institute (JGI-PGF)"/>
            <person name="Walter F."/>
            <person name="Albersmeier A."/>
            <person name="Kalinowski J."/>
            <person name="Ruckert C."/>
        </authorList>
    </citation>
    <scope>NUCLEOTIDE SEQUENCE</scope>
    <source>
        <strain evidence="1">CGMCC 1.15330</strain>
    </source>
</reference>
<protein>
    <submittedName>
        <fullName evidence="1">Uncharacterized protein</fullName>
    </submittedName>
</protein>
<organism evidence="1 2">
    <name type="scientific">Sphingomonas metalli</name>
    <dbReference type="NCBI Taxonomy" id="1779358"/>
    <lineage>
        <taxon>Bacteria</taxon>
        <taxon>Pseudomonadati</taxon>
        <taxon>Pseudomonadota</taxon>
        <taxon>Alphaproteobacteria</taxon>
        <taxon>Sphingomonadales</taxon>
        <taxon>Sphingomonadaceae</taxon>
        <taxon>Sphingomonas</taxon>
    </lineage>
</organism>
<dbReference type="AlphaFoldDB" id="A0A916TBL3"/>
<evidence type="ECO:0000313" key="1">
    <source>
        <dbReference type="EMBL" id="GGB38343.1"/>
    </source>
</evidence>
<accession>A0A916TBL3</accession>